<reference evidence="1" key="1">
    <citation type="submission" date="2021-01" db="EMBL/GenBank/DDBJ databases">
        <authorList>
            <consortium name="Genoscope - CEA"/>
            <person name="William W."/>
        </authorList>
    </citation>
    <scope>NUCLEOTIDE SEQUENCE</scope>
</reference>
<gene>
    <name evidence="1" type="ORF">DARMORV10_A06P42100.1</name>
</gene>
<dbReference type="EMBL" id="HG994360">
    <property type="protein sequence ID" value="CAF2090304.1"/>
    <property type="molecule type" value="Genomic_DNA"/>
</dbReference>
<organism evidence="1">
    <name type="scientific">Brassica napus</name>
    <name type="common">Rape</name>
    <dbReference type="NCBI Taxonomy" id="3708"/>
    <lineage>
        <taxon>Eukaryota</taxon>
        <taxon>Viridiplantae</taxon>
        <taxon>Streptophyta</taxon>
        <taxon>Embryophyta</taxon>
        <taxon>Tracheophyta</taxon>
        <taxon>Spermatophyta</taxon>
        <taxon>Magnoliopsida</taxon>
        <taxon>eudicotyledons</taxon>
        <taxon>Gunneridae</taxon>
        <taxon>Pentapetalae</taxon>
        <taxon>rosids</taxon>
        <taxon>malvids</taxon>
        <taxon>Brassicales</taxon>
        <taxon>Brassicaceae</taxon>
        <taxon>Brassiceae</taxon>
        <taxon>Brassica</taxon>
    </lineage>
</organism>
<name>A0A816T0G1_BRANA</name>
<protein>
    <submittedName>
        <fullName evidence="1">(rape) hypothetical protein</fullName>
    </submittedName>
</protein>
<dbReference type="AlphaFoldDB" id="A0A816T0G1"/>
<evidence type="ECO:0000313" key="1">
    <source>
        <dbReference type="EMBL" id="CAF2090304.1"/>
    </source>
</evidence>
<accession>A0A816T0G1</accession>
<proteinExistence type="predicted"/>
<dbReference type="Proteomes" id="UP001295469">
    <property type="component" value="Chromosome A06"/>
</dbReference>
<sequence>MAPLRLFVDSLHCGPPLLCLSMVLRVGDGSLILGSHCFIFRKRLNKHGLMLLGSRQAANVNVYVWFSSSIDLWRLVLRLSI</sequence>